<gene>
    <name evidence="1" type="ORF">Arno162_4</name>
</gene>
<accession>A0A678ZJK8</accession>
<dbReference type="EMBL" id="MK290737">
    <property type="protein sequence ID" value="AZV02044.1"/>
    <property type="molecule type" value="Genomic_DNA"/>
</dbReference>
<proteinExistence type="predicted"/>
<organism evidence="1 2">
    <name type="scientific">Pectobacterium phage Arno162</name>
    <dbReference type="NCBI Taxonomy" id="2500577"/>
    <lineage>
        <taxon>Viruses</taxon>
        <taxon>Duplodnaviria</taxon>
        <taxon>Heunggongvirae</taxon>
        <taxon>Uroviricota</taxon>
        <taxon>Caudoviricetes</taxon>
        <taxon>Andersonviridae</taxon>
        <taxon>Andersonviridae incertae sedis</taxon>
        <taxon>Arnovirus</taxon>
        <taxon>Arnovirus arno162</taxon>
    </lineage>
</organism>
<keyword evidence="2" id="KW-1185">Reference proteome</keyword>
<name>A0A678ZJK8_9CAUD</name>
<evidence type="ECO:0000313" key="1">
    <source>
        <dbReference type="EMBL" id="AZV02044.1"/>
    </source>
</evidence>
<dbReference type="Proteomes" id="UP000430872">
    <property type="component" value="Segment"/>
</dbReference>
<sequence>MKRLVLFCALLFSASVAAQPSETCLRAIQTAAETAAYVDMAAANINPQGVSQAEFEQHTREVDYPVVLELYSIGVNLSQRGVERSVVKEQVVIASKKITSADDDIPKKLKTMLAETSEKVVLCGYDEVTFNL</sequence>
<evidence type="ECO:0000313" key="2">
    <source>
        <dbReference type="Proteomes" id="UP000430872"/>
    </source>
</evidence>
<reference evidence="1 2" key="1">
    <citation type="submission" date="2018-12" db="EMBL/GenBank/DDBJ databases">
        <authorList>
            <person name="Shneider M.M."/>
            <person name="Kabilov M.R."/>
            <person name="Miroshnikov K.A."/>
        </authorList>
    </citation>
    <scope>NUCLEOTIDE SEQUENCE [LARGE SCALE GENOMIC DNA]</scope>
</reference>
<protein>
    <submittedName>
        <fullName evidence="1">Uncharacterized protein</fullName>
    </submittedName>
</protein>